<organism evidence="1 2">
    <name type="scientific">Ottowia oryzae</name>
    <dbReference type="NCBI Taxonomy" id="2109914"/>
    <lineage>
        <taxon>Bacteria</taxon>
        <taxon>Pseudomonadati</taxon>
        <taxon>Pseudomonadota</taxon>
        <taxon>Betaproteobacteria</taxon>
        <taxon>Burkholderiales</taxon>
        <taxon>Comamonadaceae</taxon>
        <taxon>Ottowia</taxon>
    </lineage>
</organism>
<evidence type="ECO:0000313" key="2">
    <source>
        <dbReference type="Proteomes" id="UP000239709"/>
    </source>
</evidence>
<dbReference type="Proteomes" id="UP000239709">
    <property type="component" value="Chromosome"/>
</dbReference>
<gene>
    <name evidence="1" type="ORF">C6570_13985</name>
</gene>
<protein>
    <submittedName>
        <fullName evidence="1">Uncharacterized protein</fullName>
    </submittedName>
</protein>
<dbReference type="KEGG" id="otk:C6570_13985"/>
<dbReference type="OrthoDB" id="8901310at2"/>
<reference evidence="1 2" key="1">
    <citation type="submission" date="2018-03" db="EMBL/GenBank/DDBJ databases">
        <title>Genome sequencing of Ottowia sp.</title>
        <authorList>
            <person name="Kim S.-J."/>
            <person name="Heo J."/>
            <person name="Kwon S.-W."/>
        </authorList>
    </citation>
    <scope>NUCLEOTIDE SEQUENCE [LARGE SCALE GENOMIC DNA]</scope>
    <source>
        <strain evidence="1 2">KADR8-3</strain>
    </source>
</reference>
<dbReference type="AlphaFoldDB" id="A0A2S0MHK0"/>
<name>A0A2S0MHK0_9BURK</name>
<dbReference type="RefSeq" id="WP_106703770.1">
    <property type="nucleotide sequence ID" value="NZ_CP027666.1"/>
</dbReference>
<evidence type="ECO:0000313" key="1">
    <source>
        <dbReference type="EMBL" id="AVO35221.1"/>
    </source>
</evidence>
<proteinExistence type="predicted"/>
<sequence length="120" mass="14040">MKLYSFPQAPLEKAIAKRMLTLVPPHKDWFAERWSQKPYKKSFMEHKAMPLITLLAKGKTWTDEEFNSELAGWTVKFYDAEAEVLRPLIDGDGLLQLMQKNMPPERVQALLRKLDEDRHA</sequence>
<dbReference type="EMBL" id="CP027666">
    <property type="protein sequence ID" value="AVO35221.1"/>
    <property type="molecule type" value="Genomic_DNA"/>
</dbReference>
<keyword evidence="2" id="KW-1185">Reference proteome</keyword>
<accession>A0A2S0MHK0</accession>